<feature type="compositionally biased region" description="Acidic residues" evidence="1">
    <location>
        <begin position="28"/>
        <end position="37"/>
    </location>
</feature>
<feature type="region of interest" description="Disordered" evidence="1">
    <location>
        <begin position="22"/>
        <end position="45"/>
    </location>
</feature>
<evidence type="ECO:0000256" key="1">
    <source>
        <dbReference type="SAM" id="MobiDB-lite"/>
    </source>
</evidence>
<dbReference type="Proteomes" id="UP001515480">
    <property type="component" value="Unassembled WGS sequence"/>
</dbReference>
<dbReference type="EMBL" id="JBGBPQ010000020">
    <property type="protein sequence ID" value="KAL1504379.1"/>
    <property type="molecule type" value="Genomic_DNA"/>
</dbReference>
<keyword evidence="3" id="KW-1185">Reference proteome</keyword>
<reference evidence="2 3" key="1">
    <citation type="journal article" date="2024" name="Science">
        <title>Giant polyketide synthase enzymes in the biosynthesis of giant marine polyether toxins.</title>
        <authorList>
            <person name="Fallon T.R."/>
            <person name="Shende V.V."/>
            <person name="Wierzbicki I.H."/>
            <person name="Pendleton A.L."/>
            <person name="Watervoot N.F."/>
            <person name="Auber R.P."/>
            <person name="Gonzalez D.J."/>
            <person name="Wisecaver J.H."/>
            <person name="Moore B.S."/>
        </authorList>
    </citation>
    <scope>NUCLEOTIDE SEQUENCE [LARGE SCALE GENOMIC DNA]</scope>
    <source>
        <strain evidence="2 3">12B1</strain>
    </source>
</reference>
<gene>
    <name evidence="2" type="ORF">AB1Y20_010785</name>
</gene>
<protein>
    <submittedName>
        <fullName evidence="2">Uncharacterized protein</fullName>
    </submittedName>
</protein>
<evidence type="ECO:0000313" key="3">
    <source>
        <dbReference type="Proteomes" id="UP001515480"/>
    </source>
</evidence>
<sequence>MRRVLHDDRAWGLLINDDELFQPADSSSDSDDDDDYDGGFGGDGARRRGQQEVFWNLSDALKVDEKPLRLDDSLMGRMIYMRWDTPHGWLVGTITQRFTQETPRLAAKFNYRVRWFDGWDNHKLMLDNYQGGADAPYSSWVLLVKSGQSSDADIMSD</sequence>
<dbReference type="AlphaFoldDB" id="A0AB34IRR3"/>
<comment type="caution">
    <text evidence="2">The sequence shown here is derived from an EMBL/GenBank/DDBJ whole genome shotgun (WGS) entry which is preliminary data.</text>
</comment>
<name>A0AB34IRR3_PRYPA</name>
<evidence type="ECO:0000313" key="2">
    <source>
        <dbReference type="EMBL" id="KAL1504379.1"/>
    </source>
</evidence>
<organism evidence="2 3">
    <name type="scientific">Prymnesium parvum</name>
    <name type="common">Toxic golden alga</name>
    <dbReference type="NCBI Taxonomy" id="97485"/>
    <lineage>
        <taxon>Eukaryota</taxon>
        <taxon>Haptista</taxon>
        <taxon>Haptophyta</taxon>
        <taxon>Prymnesiophyceae</taxon>
        <taxon>Prymnesiales</taxon>
        <taxon>Prymnesiaceae</taxon>
        <taxon>Prymnesium</taxon>
    </lineage>
</organism>
<proteinExistence type="predicted"/>
<accession>A0AB34IRR3</accession>